<feature type="non-terminal residue" evidence="2">
    <location>
        <position position="120"/>
    </location>
</feature>
<name>A0A8T2P1P0_9TELE</name>
<dbReference type="Pfam" id="PF23344">
    <property type="entry name" value="ZP-N"/>
    <property type="match status" value="1"/>
</dbReference>
<dbReference type="Proteomes" id="UP000824540">
    <property type="component" value="Unassembled WGS sequence"/>
</dbReference>
<keyword evidence="3" id="KW-1185">Reference proteome</keyword>
<gene>
    <name evidence="2" type="ORF">JZ751_006665</name>
</gene>
<evidence type="ECO:0000259" key="1">
    <source>
        <dbReference type="PROSITE" id="PS51034"/>
    </source>
</evidence>
<dbReference type="PANTHER" id="PTHR47130">
    <property type="entry name" value="SI:DKEY-19B23.11-RELATED"/>
    <property type="match status" value="1"/>
</dbReference>
<dbReference type="PANTHER" id="PTHR47130:SF1">
    <property type="entry name" value="ZP DOMAIN-CONTAINING PROTEIN"/>
    <property type="match status" value="1"/>
</dbReference>
<dbReference type="Gene3D" id="2.60.40.3210">
    <property type="entry name" value="Zona pellucida, ZP-N domain"/>
    <property type="match status" value="1"/>
</dbReference>
<organism evidence="2 3">
    <name type="scientific">Albula glossodonta</name>
    <name type="common">roundjaw bonefish</name>
    <dbReference type="NCBI Taxonomy" id="121402"/>
    <lineage>
        <taxon>Eukaryota</taxon>
        <taxon>Metazoa</taxon>
        <taxon>Chordata</taxon>
        <taxon>Craniata</taxon>
        <taxon>Vertebrata</taxon>
        <taxon>Euteleostomi</taxon>
        <taxon>Actinopterygii</taxon>
        <taxon>Neopterygii</taxon>
        <taxon>Teleostei</taxon>
        <taxon>Albuliformes</taxon>
        <taxon>Albulidae</taxon>
        <taxon>Albula</taxon>
    </lineage>
</organism>
<dbReference type="AlphaFoldDB" id="A0A8T2P1P0"/>
<evidence type="ECO:0000313" key="2">
    <source>
        <dbReference type="EMBL" id="KAG9346354.1"/>
    </source>
</evidence>
<proteinExistence type="predicted"/>
<dbReference type="InterPro" id="IPR055356">
    <property type="entry name" value="ZP-N"/>
</dbReference>
<dbReference type="PROSITE" id="PS51034">
    <property type="entry name" value="ZP_2"/>
    <property type="match status" value="1"/>
</dbReference>
<evidence type="ECO:0000313" key="3">
    <source>
        <dbReference type="Proteomes" id="UP000824540"/>
    </source>
</evidence>
<dbReference type="EMBL" id="JAFBMS010000015">
    <property type="protein sequence ID" value="KAG9346354.1"/>
    <property type="molecule type" value="Genomic_DNA"/>
</dbReference>
<accession>A0A8T2P1P0</accession>
<dbReference type="InterPro" id="IPR001507">
    <property type="entry name" value="ZP_dom"/>
</dbReference>
<sequence>GKIVVVADISETLPPIQPNLTTLLDQNCAPNDSDSTRALFSFPLDSCGTVQTREGNHIVYRNEVRYTEKFLPTTDSLSDQKPRYRLTVQCHYPVNGTSTYATSREHAFTLSAGQRKPRAI</sequence>
<comment type="caution">
    <text evidence="2">The sequence shown here is derived from an EMBL/GenBank/DDBJ whole genome shotgun (WGS) entry which is preliminary data.</text>
</comment>
<protein>
    <recommendedName>
        <fullName evidence="1">ZP domain-containing protein</fullName>
    </recommendedName>
</protein>
<dbReference type="OrthoDB" id="8945230at2759"/>
<feature type="domain" description="ZP" evidence="1">
    <location>
        <begin position="1"/>
        <end position="120"/>
    </location>
</feature>
<reference evidence="2" key="1">
    <citation type="thesis" date="2021" institute="BYU ScholarsArchive" country="Provo, UT, USA">
        <title>Applications of and Algorithms for Genome Assembly and Genomic Analyses with an Emphasis on Marine Teleosts.</title>
        <authorList>
            <person name="Pickett B.D."/>
        </authorList>
    </citation>
    <scope>NUCLEOTIDE SEQUENCE</scope>
    <source>
        <strain evidence="2">HI-2016</strain>
    </source>
</reference>